<keyword evidence="3" id="KW-1185">Reference proteome</keyword>
<proteinExistence type="predicted"/>
<evidence type="ECO:0008006" key="4">
    <source>
        <dbReference type="Google" id="ProtNLM"/>
    </source>
</evidence>
<keyword evidence="1" id="KW-0732">Signal</keyword>
<dbReference type="GeneID" id="12986078"/>
<reference evidence="2 3" key="1">
    <citation type="journal article" date="2005" name="Nature">
        <title>The genome sequence of the rice blast fungus Magnaporthe grisea.</title>
        <authorList>
            <person name="Dean R.A."/>
            <person name="Talbot N.J."/>
            <person name="Ebbole D.J."/>
            <person name="Farman M.L."/>
            <person name="Mitchell T.K."/>
            <person name="Orbach M.J."/>
            <person name="Thon M."/>
            <person name="Kulkarni R."/>
            <person name="Xu J.R."/>
            <person name="Pan H."/>
            <person name="Read N.D."/>
            <person name="Lee Y.H."/>
            <person name="Carbone I."/>
            <person name="Brown D."/>
            <person name="Oh Y.Y."/>
            <person name="Donofrio N."/>
            <person name="Jeong J.S."/>
            <person name="Soanes D.M."/>
            <person name="Djonovic S."/>
            <person name="Kolomiets E."/>
            <person name="Rehmeyer C."/>
            <person name="Li W."/>
            <person name="Harding M."/>
            <person name="Kim S."/>
            <person name="Lebrun M.H."/>
            <person name="Bohnert H."/>
            <person name="Coughlan S."/>
            <person name="Butler J."/>
            <person name="Calvo S."/>
            <person name="Ma L.J."/>
            <person name="Nicol R."/>
            <person name="Purcell S."/>
            <person name="Nusbaum C."/>
            <person name="Galagan J.E."/>
            <person name="Birren B.W."/>
        </authorList>
    </citation>
    <scope>NUCLEOTIDE SEQUENCE [LARGE SCALE GENOMIC DNA]</scope>
    <source>
        <strain evidence="3">70-15 / ATCC MYA-4617 / FGSC 8958</strain>
    </source>
</reference>
<evidence type="ECO:0000313" key="3">
    <source>
        <dbReference type="Proteomes" id="UP000009058"/>
    </source>
</evidence>
<sequence length="100" mass="11081">MVSFVTRLFLPGAFCVFFFWASRTHSTASDFTNETPTEDAKRVISAQQSVSSVASDMGDVQSCPATSWGHLFGVIPKKKERALAVLETPWVFSLELCFNL</sequence>
<dbReference type="VEuPathDB" id="FungiDB:MGG_14898"/>
<evidence type="ECO:0000313" key="2">
    <source>
        <dbReference type="EMBL" id="EHA47222.1"/>
    </source>
</evidence>
<accession>G4NFC9</accession>
<protein>
    <recommendedName>
        <fullName evidence="4">Secreted protein</fullName>
    </recommendedName>
</protein>
<dbReference type="InParanoid" id="G4NFC9"/>
<feature type="chain" id="PRO_5003466564" description="Secreted protein" evidence="1">
    <location>
        <begin position="27"/>
        <end position="100"/>
    </location>
</feature>
<evidence type="ECO:0000256" key="1">
    <source>
        <dbReference type="SAM" id="SignalP"/>
    </source>
</evidence>
<dbReference type="Proteomes" id="UP000009058">
    <property type="component" value="Chromosome 6"/>
</dbReference>
<dbReference type="EMBL" id="CM001236">
    <property type="protein sequence ID" value="EHA47222.1"/>
    <property type="molecule type" value="Genomic_DNA"/>
</dbReference>
<dbReference type="AlphaFoldDB" id="G4NFC9"/>
<dbReference type="HOGENOM" id="CLU_2306671_0_0_1"/>
<gene>
    <name evidence="2" type="ORF">MGG_14898</name>
</gene>
<feature type="signal peptide" evidence="1">
    <location>
        <begin position="1"/>
        <end position="26"/>
    </location>
</feature>
<reference key="2">
    <citation type="submission" date="2011-05" db="EMBL/GenBank/DDBJ databases">
        <title>The Genome Sequence of Magnaporthe oryzae 70-15.</title>
        <authorList>
            <consortium name="The Broad Institute Genome Sequencing Platform"/>
            <person name="Ma L.-J."/>
            <person name="Dead R."/>
            <person name="Young S.K."/>
            <person name="Zeng Q."/>
            <person name="Gargeya S."/>
            <person name="Fitzgerald M."/>
            <person name="Haas B."/>
            <person name="Abouelleil A."/>
            <person name="Alvarado L."/>
            <person name="Arachchi H.M."/>
            <person name="Berlin A."/>
            <person name="Brown A."/>
            <person name="Chapman S.B."/>
            <person name="Chen Z."/>
            <person name="Dunbar C."/>
            <person name="Freedman E."/>
            <person name="Gearin G."/>
            <person name="Gellesch M."/>
            <person name="Goldberg J."/>
            <person name="Griggs A."/>
            <person name="Gujja S."/>
            <person name="Heiman D."/>
            <person name="Howarth C."/>
            <person name="Larson L."/>
            <person name="Lui A."/>
            <person name="MacDonald P.J.P."/>
            <person name="Mehta T."/>
            <person name="Montmayeur A."/>
            <person name="Murphy C."/>
            <person name="Neiman D."/>
            <person name="Pearson M."/>
            <person name="Priest M."/>
            <person name="Roberts A."/>
            <person name="Saif S."/>
            <person name="Shea T."/>
            <person name="Shenoy N."/>
            <person name="Sisk P."/>
            <person name="Stolte C."/>
            <person name="Sykes S."/>
            <person name="Yandava C."/>
            <person name="Wortman J."/>
            <person name="Nusbaum C."/>
            <person name="Birren B."/>
        </authorList>
    </citation>
    <scope>NUCLEOTIDE SEQUENCE</scope>
    <source>
        <strain>70-15</strain>
    </source>
</reference>
<dbReference type="KEGG" id="mgr:MGG_14898"/>
<dbReference type="RefSeq" id="XP_003719589.1">
    <property type="nucleotide sequence ID" value="XM_003719541.1"/>
</dbReference>
<organism evidence="2 3">
    <name type="scientific">Pyricularia oryzae (strain 70-15 / ATCC MYA-4617 / FGSC 8958)</name>
    <name type="common">Rice blast fungus</name>
    <name type="synonym">Magnaporthe oryzae</name>
    <dbReference type="NCBI Taxonomy" id="242507"/>
    <lineage>
        <taxon>Eukaryota</taxon>
        <taxon>Fungi</taxon>
        <taxon>Dikarya</taxon>
        <taxon>Ascomycota</taxon>
        <taxon>Pezizomycotina</taxon>
        <taxon>Sordariomycetes</taxon>
        <taxon>Sordariomycetidae</taxon>
        <taxon>Magnaporthales</taxon>
        <taxon>Pyriculariaceae</taxon>
        <taxon>Pyricularia</taxon>
    </lineage>
</organism>
<name>G4NFC9_PYRO7</name>